<organism evidence="2 3">
    <name type="scientific">Nocardia arthritidis</name>
    <dbReference type="NCBI Taxonomy" id="228602"/>
    <lineage>
        <taxon>Bacteria</taxon>
        <taxon>Bacillati</taxon>
        <taxon>Actinomycetota</taxon>
        <taxon>Actinomycetes</taxon>
        <taxon>Mycobacteriales</taxon>
        <taxon>Nocardiaceae</taxon>
        <taxon>Nocardia</taxon>
    </lineage>
</organism>
<evidence type="ECO:0000313" key="3">
    <source>
        <dbReference type="Proteomes" id="UP000503540"/>
    </source>
</evidence>
<evidence type="ECO:0000313" key="2">
    <source>
        <dbReference type="EMBL" id="QIS11261.1"/>
    </source>
</evidence>
<proteinExistence type="predicted"/>
<dbReference type="PANTHER" id="PTHR43355:SF2">
    <property type="entry name" value="FLAVIN REDUCTASE (NADPH)"/>
    <property type="match status" value="1"/>
</dbReference>
<sequence>MRIIVFGANGPTGRLLTGQALAAGHDVVAVTRRPEEFPIAGDRLTVFGGDVRRADSVLAAVAGGDAVLSTLGVPYGRKPIDTYSLGVANIVDAMCRNDIRRIAVVSSSAVDPQTFARAGFLFNRVIQPFIAEFLGKTVYDDMRRMESVLTATDLDWTIVRPGGLYNLPSVTDYTMAQGHLDHRYTARTDLAAALLRLAESDVFIRQIVGVATTVENPTVLQLIRTEALAKR</sequence>
<dbReference type="SUPFAM" id="SSF51735">
    <property type="entry name" value="NAD(P)-binding Rossmann-fold domains"/>
    <property type="match status" value="1"/>
</dbReference>
<dbReference type="InterPro" id="IPR036291">
    <property type="entry name" value="NAD(P)-bd_dom_sf"/>
</dbReference>
<feature type="domain" description="NAD(P)-binding" evidence="1">
    <location>
        <begin position="7"/>
        <end position="199"/>
    </location>
</feature>
<gene>
    <name evidence="2" type="ORF">F5544_16910</name>
</gene>
<dbReference type="EMBL" id="CP046172">
    <property type="protein sequence ID" value="QIS11261.1"/>
    <property type="molecule type" value="Genomic_DNA"/>
</dbReference>
<name>A0A6G9YDF8_9NOCA</name>
<dbReference type="PANTHER" id="PTHR43355">
    <property type="entry name" value="FLAVIN REDUCTASE (NADPH)"/>
    <property type="match status" value="1"/>
</dbReference>
<dbReference type="InterPro" id="IPR051606">
    <property type="entry name" value="Polyketide_Oxido-like"/>
</dbReference>
<accession>A0A6G9YDF8</accession>
<dbReference type="GO" id="GO:0042602">
    <property type="term" value="F:riboflavin reductase (NADPH) activity"/>
    <property type="evidence" value="ECO:0007669"/>
    <property type="project" value="TreeGrafter"/>
</dbReference>
<dbReference type="InterPro" id="IPR016040">
    <property type="entry name" value="NAD(P)-bd_dom"/>
</dbReference>
<dbReference type="AlphaFoldDB" id="A0A6G9YDF8"/>
<dbReference type="GO" id="GO:0004074">
    <property type="term" value="F:biliverdin reductase [NAD(P)H] activity"/>
    <property type="evidence" value="ECO:0007669"/>
    <property type="project" value="TreeGrafter"/>
</dbReference>
<dbReference type="RefSeq" id="WP_167474105.1">
    <property type="nucleotide sequence ID" value="NZ_CP046172.1"/>
</dbReference>
<dbReference type="Proteomes" id="UP000503540">
    <property type="component" value="Chromosome"/>
</dbReference>
<keyword evidence="3" id="KW-1185">Reference proteome</keyword>
<evidence type="ECO:0000259" key="1">
    <source>
        <dbReference type="Pfam" id="PF13460"/>
    </source>
</evidence>
<reference evidence="2 3" key="1">
    <citation type="journal article" date="2019" name="ACS Chem. Biol.">
        <title>Identification and Mobilization of a Cryptic Antibiotic Biosynthesis Gene Locus from a Human-Pathogenic Nocardia Isolate.</title>
        <authorList>
            <person name="Herisse M."/>
            <person name="Ishida K."/>
            <person name="Porter J.L."/>
            <person name="Howden B."/>
            <person name="Hertweck C."/>
            <person name="Stinear T.P."/>
            <person name="Pidot S.J."/>
        </authorList>
    </citation>
    <scope>NUCLEOTIDE SEQUENCE [LARGE SCALE GENOMIC DNA]</scope>
    <source>
        <strain evidence="2 3">AUSMDU00012717</strain>
    </source>
</reference>
<dbReference type="KEGG" id="nah:F5544_16910"/>
<protein>
    <submittedName>
        <fullName evidence="2">NAD(P)H-binding protein</fullName>
    </submittedName>
</protein>
<dbReference type="Pfam" id="PF13460">
    <property type="entry name" value="NAD_binding_10"/>
    <property type="match status" value="1"/>
</dbReference>
<dbReference type="Gene3D" id="3.40.50.720">
    <property type="entry name" value="NAD(P)-binding Rossmann-like Domain"/>
    <property type="match status" value="1"/>
</dbReference>